<feature type="transmembrane region" description="Helical" evidence="2">
    <location>
        <begin position="43"/>
        <end position="63"/>
    </location>
</feature>
<name>A0ABM7VH28_9BACT</name>
<keyword evidence="2" id="KW-0472">Membrane</keyword>
<dbReference type="EMBL" id="AP025292">
    <property type="protein sequence ID" value="BDD00277.1"/>
    <property type="molecule type" value="Genomic_DNA"/>
</dbReference>
<dbReference type="RefSeq" id="WP_332919559.1">
    <property type="nucleotide sequence ID" value="NZ_AP025292.1"/>
</dbReference>
<accession>A0ABM7VH28</accession>
<gene>
    <name evidence="3" type="ORF">PEPS_25570</name>
</gene>
<keyword evidence="2" id="KW-1133">Transmembrane helix</keyword>
<proteinExistence type="predicted"/>
<dbReference type="Proteomes" id="UP001354989">
    <property type="component" value="Chromosome"/>
</dbReference>
<keyword evidence="4" id="KW-1185">Reference proteome</keyword>
<protein>
    <submittedName>
        <fullName evidence="3">Uncharacterized protein</fullName>
    </submittedName>
</protein>
<feature type="region of interest" description="Disordered" evidence="1">
    <location>
        <begin position="121"/>
        <end position="141"/>
    </location>
</feature>
<evidence type="ECO:0000256" key="2">
    <source>
        <dbReference type="SAM" id="Phobius"/>
    </source>
</evidence>
<evidence type="ECO:0000256" key="1">
    <source>
        <dbReference type="SAM" id="MobiDB-lite"/>
    </source>
</evidence>
<evidence type="ECO:0000313" key="4">
    <source>
        <dbReference type="Proteomes" id="UP001354989"/>
    </source>
</evidence>
<keyword evidence="2" id="KW-0812">Transmembrane</keyword>
<reference evidence="3 4" key="1">
    <citation type="submission" date="2021-12" db="EMBL/GenBank/DDBJ databases">
        <title>Genome sequencing of bacteria with rrn-lacking chromosome and rrn-plasmid.</title>
        <authorList>
            <person name="Anda M."/>
            <person name="Iwasaki W."/>
        </authorList>
    </citation>
    <scope>NUCLEOTIDE SEQUENCE [LARGE SCALE GENOMIC DNA]</scope>
    <source>
        <strain evidence="3 4">NBRC 101262</strain>
    </source>
</reference>
<sequence>MEIFDQEFKDKLSQHETPPSAEAWSQIAMGLQQKSSSRRGMPYWRVAASLLLLLSFVGGGYYLSLRTVLRQVPMLSQQVEDTKVEQKHQLIKPDVSALATNISKAETTTPSRGATEIAAAVPKKAHKRPQHRAPKIAKARPTPVKERAVVKALPVQTLAMAAPEPVKIEMHTEVALEEVEKVIAAPAAASDESLLAMEESLPDQRSGVAVTITYIPSEEKPIDKVKGFLEKKWNQRQDGEQFIAKQFSKLRRR</sequence>
<evidence type="ECO:0000313" key="3">
    <source>
        <dbReference type="EMBL" id="BDD00277.1"/>
    </source>
</evidence>
<organism evidence="3 4">
    <name type="scientific">Persicobacter psychrovividus</name>
    <dbReference type="NCBI Taxonomy" id="387638"/>
    <lineage>
        <taxon>Bacteria</taxon>
        <taxon>Pseudomonadati</taxon>
        <taxon>Bacteroidota</taxon>
        <taxon>Cytophagia</taxon>
        <taxon>Cytophagales</taxon>
        <taxon>Persicobacteraceae</taxon>
        <taxon>Persicobacter</taxon>
    </lineage>
</organism>
<feature type="compositionally biased region" description="Basic residues" evidence="1">
    <location>
        <begin position="123"/>
        <end position="138"/>
    </location>
</feature>